<name>A0A9X2JRZ5_9GAMM</name>
<keyword evidence="2" id="KW-0812">Transmembrane</keyword>
<keyword evidence="4" id="KW-1185">Reference proteome</keyword>
<evidence type="ECO:0000256" key="1">
    <source>
        <dbReference type="SAM" id="MobiDB-lite"/>
    </source>
</evidence>
<proteinExistence type="predicted"/>
<dbReference type="Pfam" id="PF11219">
    <property type="entry name" value="DUF3014"/>
    <property type="match status" value="1"/>
</dbReference>
<gene>
    <name evidence="3" type="ORF">NJR55_06940</name>
</gene>
<keyword evidence="2" id="KW-0472">Membrane</keyword>
<dbReference type="Proteomes" id="UP001139474">
    <property type="component" value="Unassembled WGS sequence"/>
</dbReference>
<keyword evidence="2" id="KW-1133">Transmembrane helix</keyword>
<evidence type="ECO:0000256" key="2">
    <source>
        <dbReference type="SAM" id="Phobius"/>
    </source>
</evidence>
<protein>
    <submittedName>
        <fullName evidence="3">DUF3014 domain-containing protein</fullName>
    </submittedName>
</protein>
<evidence type="ECO:0000313" key="4">
    <source>
        <dbReference type="Proteomes" id="UP001139474"/>
    </source>
</evidence>
<dbReference type="InterPro" id="IPR021382">
    <property type="entry name" value="DUF3014"/>
</dbReference>
<dbReference type="RefSeq" id="WP_253619043.1">
    <property type="nucleotide sequence ID" value="NZ_JAMZDE010000006.1"/>
</dbReference>
<feature type="compositionally biased region" description="Acidic residues" evidence="1">
    <location>
        <begin position="90"/>
        <end position="101"/>
    </location>
</feature>
<feature type="region of interest" description="Disordered" evidence="1">
    <location>
        <begin position="50"/>
        <end position="116"/>
    </location>
</feature>
<dbReference type="AlphaFoldDB" id="A0A9X2JRZ5"/>
<feature type="transmembrane region" description="Helical" evidence="2">
    <location>
        <begin position="20"/>
        <end position="40"/>
    </location>
</feature>
<dbReference type="EMBL" id="JAMZDE010000006">
    <property type="protein sequence ID" value="MCP1339328.1"/>
    <property type="molecule type" value="Genomic_DNA"/>
</dbReference>
<sequence>MSDDQVETSTPTEEASRKTTWVVVTLIVLAVIAAIVWWWLPASEDKKQQTETVEVDQQQSTEVQVEGYEQESEETEPEIEPEPIPTEPASEPEPEPAEPEPEPIALPELDNSTPTVLQNLDSTDVNIRPLKSSQIIRDAVVLMDNISNGSIVRERTIVQRPDGRFSVLEVDGELYIDESSYRRYDALVDWFVSLQPDALVENYELFKPLVQEAYAEIGYPESDFDDTLIEAINVMLDTPVPEGLVQVEDDSVMYTFANESYESLPAAQKQLIRMGPENIQRVKEKLREIRRVLQ</sequence>
<comment type="caution">
    <text evidence="3">The sequence shown here is derived from an EMBL/GenBank/DDBJ whole genome shotgun (WGS) entry which is preliminary data.</text>
</comment>
<feature type="compositionally biased region" description="Low complexity" evidence="1">
    <location>
        <begin position="50"/>
        <end position="66"/>
    </location>
</feature>
<reference evidence="3" key="1">
    <citation type="submission" date="2022-06" db="EMBL/GenBank/DDBJ databases">
        <title>Idiomarina rhizosphaerae M1R2S28.</title>
        <authorList>
            <person name="Sun J.-Q."/>
            <person name="Li L.-F."/>
        </authorList>
    </citation>
    <scope>NUCLEOTIDE SEQUENCE</scope>
    <source>
        <strain evidence="3">M1R2S28</strain>
    </source>
</reference>
<feature type="compositionally biased region" description="Acidic residues" evidence="1">
    <location>
        <begin position="68"/>
        <end position="81"/>
    </location>
</feature>
<organism evidence="3 4">
    <name type="scientific">Idiomarina rhizosphaerae</name>
    <dbReference type="NCBI Taxonomy" id="2961572"/>
    <lineage>
        <taxon>Bacteria</taxon>
        <taxon>Pseudomonadati</taxon>
        <taxon>Pseudomonadota</taxon>
        <taxon>Gammaproteobacteria</taxon>
        <taxon>Alteromonadales</taxon>
        <taxon>Idiomarinaceae</taxon>
        <taxon>Idiomarina</taxon>
    </lineage>
</organism>
<evidence type="ECO:0000313" key="3">
    <source>
        <dbReference type="EMBL" id="MCP1339328.1"/>
    </source>
</evidence>
<accession>A0A9X2JRZ5</accession>